<sequence>MDSLDLKPDLLHTTPLGVERINRNLSLIEEDIVQWCREVVAVRLLDGSNIERRGKNWYVDCGKFIMTINAHSHTIITAHMK</sequence>
<proteinExistence type="predicted"/>
<gene>
    <name evidence="1" type="ORF">G7066_12460</name>
</gene>
<dbReference type="EMBL" id="CP049933">
    <property type="protein sequence ID" value="QIM19175.1"/>
    <property type="molecule type" value="Genomic_DNA"/>
</dbReference>
<reference evidence="1 2" key="1">
    <citation type="submission" date="2020-03" db="EMBL/GenBank/DDBJ databases">
        <title>Leucobacter sp. nov., isolated from beetles.</title>
        <authorList>
            <person name="Hyun D.-W."/>
            <person name="Bae J.-W."/>
        </authorList>
    </citation>
    <scope>NUCLEOTIDE SEQUENCE [LARGE SCALE GENOMIC DNA]</scope>
    <source>
        <strain evidence="1 2">HDW9A</strain>
    </source>
</reference>
<protein>
    <submittedName>
        <fullName evidence="1">DUF3781 domain-containing protein</fullName>
    </submittedName>
</protein>
<dbReference type="RefSeq" id="WP_166331420.1">
    <property type="nucleotide sequence ID" value="NZ_CP049933.1"/>
</dbReference>
<evidence type="ECO:0000313" key="2">
    <source>
        <dbReference type="Proteomes" id="UP000503441"/>
    </source>
</evidence>
<dbReference type="Proteomes" id="UP000503441">
    <property type="component" value="Chromosome"/>
</dbReference>
<name>A0ABX6K2B3_9MICO</name>
<keyword evidence="2" id="KW-1185">Reference proteome</keyword>
<dbReference type="Pfam" id="PF12636">
    <property type="entry name" value="DUF3781"/>
    <property type="match status" value="1"/>
</dbReference>
<organism evidence="1 2">
    <name type="scientific">Leucobacter coleopterorum</name>
    <dbReference type="NCBI Taxonomy" id="2714933"/>
    <lineage>
        <taxon>Bacteria</taxon>
        <taxon>Bacillati</taxon>
        <taxon>Actinomycetota</taxon>
        <taxon>Actinomycetes</taxon>
        <taxon>Micrococcales</taxon>
        <taxon>Microbacteriaceae</taxon>
        <taxon>Leucobacter</taxon>
    </lineage>
</organism>
<dbReference type="InterPro" id="IPR024229">
    <property type="entry name" value="DUF3781"/>
</dbReference>
<evidence type="ECO:0000313" key="1">
    <source>
        <dbReference type="EMBL" id="QIM19175.1"/>
    </source>
</evidence>
<accession>A0ABX6K2B3</accession>